<proteinExistence type="predicted"/>
<dbReference type="PANTHER" id="PTHR38887:SF1">
    <property type="entry name" value="RAS MODIFICATION PROTEIN ERF4"/>
    <property type="match status" value="1"/>
</dbReference>
<feature type="region of interest" description="Disordered" evidence="2">
    <location>
        <begin position="199"/>
        <end position="230"/>
    </location>
</feature>
<evidence type="ECO:0000313" key="4">
    <source>
        <dbReference type="Proteomes" id="UP000573603"/>
    </source>
</evidence>
<organism evidence="3 4">
    <name type="scientific">Fusarium anthophilum</name>
    <dbReference type="NCBI Taxonomy" id="48485"/>
    <lineage>
        <taxon>Eukaryota</taxon>
        <taxon>Fungi</taxon>
        <taxon>Dikarya</taxon>
        <taxon>Ascomycota</taxon>
        <taxon>Pezizomycotina</taxon>
        <taxon>Sordariomycetes</taxon>
        <taxon>Hypocreomycetidae</taxon>
        <taxon>Hypocreales</taxon>
        <taxon>Nectriaceae</taxon>
        <taxon>Fusarium</taxon>
        <taxon>Fusarium fujikuroi species complex</taxon>
    </lineage>
</organism>
<accession>A0A8H4YPS4</accession>
<feature type="region of interest" description="Disordered" evidence="2">
    <location>
        <begin position="1"/>
        <end position="28"/>
    </location>
</feature>
<name>A0A8H4YPS4_9HYPO</name>
<sequence length="363" mass="39691">MPPSSDTVLHRSDSNEEPQGTTAMEQDPDSALDSFIVDHPHPVVNLGAPSLANPIVIPQRRPGNKERGFVEAYAPDLQSFGIDEEAFLDFIQATNKAVQASKWLYAIQVAAMGTGFIPNHIALGASAAVQIVAGIVAKTETRWNPQAGISHGQESLPDSVATLVYPAAPNATPEAATKKKVFARLNDYFDRRAQARYAAESKGDVLSSPPRKPFSNRYLDPNHPASNGGLLGLLSGGKLTPDRGKQVESMRSVMAEQEQAIRDQQALQMSNLGSVLQGMGLTPEQQRSYVEQYESAYELQLQQLQQQSELLEHRQRRIHRNILYLMIVNMPSGEELDAARRQKSGQSSEQIGSGVLIESVNVE</sequence>
<feature type="coiled-coil region" evidence="1">
    <location>
        <begin position="290"/>
        <end position="321"/>
    </location>
</feature>
<evidence type="ECO:0000256" key="2">
    <source>
        <dbReference type="SAM" id="MobiDB-lite"/>
    </source>
</evidence>
<reference evidence="3 4" key="1">
    <citation type="journal article" date="2020" name="BMC Genomics">
        <title>Correction to: Identification and distribution of gene clusters required for synthesis of sphingolipid metabolism inhibitors in diverse species of the filamentous fungus Fusarium.</title>
        <authorList>
            <person name="Kim H.S."/>
            <person name="Lohmar J.M."/>
            <person name="Busman M."/>
            <person name="Brown D.W."/>
            <person name="Naumann T.A."/>
            <person name="Divon H.H."/>
            <person name="Lysoe E."/>
            <person name="Uhlig S."/>
            <person name="Proctor R.H."/>
        </authorList>
    </citation>
    <scope>NUCLEOTIDE SEQUENCE [LARGE SCALE GENOMIC DNA]</scope>
    <source>
        <strain evidence="3 4">NRRL 25214</strain>
    </source>
</reference>
<gene>
    <name evidence="3" type="ORF">FANTH_13296</name>
</gene>
<comment type="caution">
    <text evidence="3">The sequence shown here is derived from an EMBL/GenBank/DDBJ whole genome shotgun (WGS) entry which is preliminary data.</text>
</comment>
<evidence type="ECO:0000256" key="1">
    <source>
        <dbReference type="SAM" id="Coils"/>
    </source>
</evidence>
<evidence type="ECO:0000313" key="3">
    <source>
        <dbReference type="EMBL" id="KAF5231690.1"/>
    </source>
</evidence>
<keyword evidence="1" id="KW-0175">Coiled coil</keyword>
<protein>
    <submittedName>
        <fullName evidence="3">Uncharacterized protein</fullName>
    </submittedName>
</protein>
<dbReference type="Proteomes" id="UP000573603">
    <property type="component" value="Unassembled WGS sequence"/>
</dbReference>
<dbReference type="PANTHER" id="PTHR38887">
    <property type="entry name" value="CHROMOSOME 21, WHOLE GENOME SHOTGUN SEQUENCE"/>
    <property type="match status" value="1"/>
</dbReference>
<dbReference type="AlphaFoldDB" id="A0A8H4YPS4"/>
<dbReference type="InterPro" id="IPR053221">
    <property type="entry name" value="Burnettramic_acid_biosynth"/>
</dbReference>
<feature type="region of interest" description="Disordered" evidence="2">
    <location>
        <begin position="338"/>
        <end position="363"/>
    </location>
</feature>
<keyword evidence="4" id="KW-1185">Reference proteome</keyword>
<dbReference type="EMBL" id="JABEVY010000474">
    <property type="protein sequence ID" value="KAF5231690.1"/>
    <property type="molecule type" value="Genomic_DNA"/>
</dbReference>